<feature type="compositionally biased region" description="Low complexity" evidence="2">
    <location>
        <begin position="1127"/>
        <end position="1144"/>
    </location>
</feature>
<proteinExistence type="predicted"/>
<keyword evidence="1" id="KW-0175">Coiled coil</keyword>
<dbReference type="Pfam" id="PF02383">
    <property type="entry name" value="Syja_N"/>
    <property type="match status" value="1"/>
</dbReference>
<feature type="transmembrane region" description="Helical" evidence="3">
    <location>
        <begin position="114"/>
        <end position="132"/>
    </location>
</feature>
<feature type="compositionally biased region" description="Basic and acidic residues" evidence="2">
    <location>
        <begin position="1545"/>
        <end position="1557"/>
    </location>
</feature>
<keyword evidence="6" id="KW-1185">Reference proteome</keyword>
<dbReference type="InterPro" id="IPR011011">
    <property type="entry name" value="Znf_FYVE_PHD"/>
</dbReference>
<feature type="compositionally biased region" description="Basic and acidic residues" evidence="2">
    <location>
        <begin position="967"/>
        <end position="992"/>
    </location>
</feature>
<protein>
    <submittedName>
        <fullName evidence="5">Phosphoinositide phosphatase sac9-related</fullName>
    </submittedName>
</protein>
<dbReference type="PROSITE" id="PS50275">
    <property type="entry name" value="SAC"/>
    <property type="match status" value="1"/>
</dbReference>
<keyword evidence="3" id="KW-1133">Transmembrane helix</keyword>
<evidence type="ECO:0000256" key="3">
    <source>
        <dbReference type="SAM" id="Phobius"/>
    </source>
</evidence>
<dbReference type="EMBL" id="JAPDFW010000126">
    <property type="protein sequence ID" value="KAJ5067526.1"/>
    <property type="molecule type" value="Genomic_DNA"/>
</dbReference>
<feature type="compositionally biased region" description="Basic residues" evidence="2">
    <location>
        <begin position="952"/>
        <end position="966"/>
    </location>
</feature>
<evidence type="ECO:0000256" key="2">
    <source>
        <dbReference type="SAM" id="MobiDB-lite"/>
    </source>
</evidence>
<feature type="region of interest" description="Disordered" evidence="2">
    <location>
        <begin position="908"/>
        <end position="1003"/>
    </location>
</feature>
<dbReference type="OrthoDB" id="405996at2759"/>
<feature type="domain" description="SAC" evidence="4">
    <location>
        <begin position="178"/>
        <end position="568"/>
    </location>
</feature>
<name>A0A9Q0R5U3_ANAIG</name>
<dbReference type="InterPro" id="IPR057555">
    <property type="entry name" value="SAC9_GBDL_1st"/>
</dbReference>
<sequence>MGTFRKKKRNHKDHRKKKKEKKQKNKTTKIKPKQITEIQTSYRQTKHTLLETTSGEYFIISSLSTRRDTQVITIDPYTGSLHYFARQGVDLFKSETQAIDTLFKEHRTLKRKTSGCAIIGYTIISSIAYLVLVTKAETTVSLFGSHEIKTIESVEWIKLTLAYQYPNNKNEQKNIEIMPDFPIDGLHFYCESLDITKPFPSHSLIEDYNPDFCWNKWLKEPFEQIGLSGWCIVLLQGIAVGRNLQNQDLFNMFLITRKTHLNPGTRYHARGLNEFGEAGNEMECELVSWIEENKTKKNEDLDQDQDQDQNQDQEEEIYSKITWISHIWRRGTVPVRWGTTLKTKVSEPEIVIKSDPYRGTDQYYTRLIERFGKIPIVCFNMLKCIPGNAETTLTEAFQESHQYVQSLMDIDLKLINFDWHSNIKQLGKDETITGLWLMLKPILSSQDLNGGFITTSFKKPKNEHFIPFDRKEFGIINQTSFQQGVTRYNCADSLDRTNVATFFMVHQIISEMCFRLQRGTVNYQIEKNWQLFDVNLENFRKIINSSVLEAIAEFFVTNGDVCSILYTNSPAMHTAMIREYSPSLSSAPNNTIIVLKRRYQNVQHDRFRQVLYELFLGKNREKYFPSTRANPIERVSGYPTWCLKNIEFEKILPRIESENLPERLLSDTSVSWICPKEKLKSELFLFLKQPCYLTEICFTIRGGVNDSNSPVFADIFVGNYLDKMRIIAHRMPIPICNDGNKICYKLVQNRNEEYNLFDFEGNSLDFGMLSRIILVTFHGNNAKLQMVLGKVDVFGVPPRSVTQAFQKIDFKIDLNQLFEEQIQKMFPQQNTKKIDNEELFIDASNRHTISNQNFVDATTFNITEKISNLKEKDSNLDFKIYDNYIDRFRLMNTRSEYSIKRSISFSRMKPQKKLVPKHSVNTQKIRRSSSSKFNDQLDILSNKNYSKNIKSPSRRRHKREHHHQKEKNKENQSIEKKEDKIKQNENRNEEKNPNNNNNDNEDYDQVRSINISNNIEEDLLIFDDEDKSDIFSNIISPITLEESQAQSKQKINPDEDLISFDEIETFKGNEMNQQKSLIEINSNEINNENEINPNEINSNEINNENEINSNQMNLQKSLIEINPNETNETNEINSNQINSNQINEINDENEKKSNKIHTKRRKKERINSSQLSSPKSPRSPKSPKSPKSPRSQRSETHRKKNKHSKIKSELSLNKSKLEKQEQEISICDSIHEVQQEYYEAVQSLISRIRSNETNLNFLETLQLELLRFELGLTTFDRDYILLKLGCRIQDFNPHRFIFPRDEKMFQAIMKSKKFYTNTCSNPSCGARLRLSKYQCRYCLNKFCYKCMSVQAIKIIEYMWEKPVPVCKSCAYSLTKQKTIIDKIRKLEIQQKNYLLNLHIRQMQQIFKAISVTNSLKKIRWSSRTTTKITNSAVFPQAGILRSVPTDPLFSSIESIIFPENIEADPWFAPPSCSSVNVTIVLSSESFLDNLTINTDSFGYSFQDAPKITIFGGLFADDLKFIGVWDLREIEEKSNDNNIDNDQENIEEKNDSKKENLEKTQNQTDFDSIHSEKVKEFSSRYQNENSKKIIKPNSKLIYKLNEKERCRIISMNFELQENQSDENLENENLENENLEKENENEFFQHKSFNQTNLDFQFQDLIRLHLGRISINGISKFSPQLPVTTESISIVISRQIEAIELAEKQQIPAIWYQYRPIKRIIDIGFETTPIRGFILHIIYDDEEGFSSQPQSLILTIFETDKNGDIVSQLMAGKFLIPKTKSGVMLLYNLEHSVVGNRVTFEILNNYGGRNFSAGKITLF</sequence>
<dbReference type="SUPFAM" id="SSF57903">
    <property type="entry name" value="FYVE/PHD zinc finger"/>
    <property type="match status" value="1"/>
</dbReference>
<feature type="compositionally biased region" description="Basic residues" evidence="2">
    <location>
        <begin position="1196"/>
        <end position="1205"/>
    </location>
</feature>
<feature type="region of interest" description="Disordered" evidence="2">
    <location>
        <begin position="1127"/>
        <end position="1214"/>
    </location>
</feature>
<dbReference type="Pfam" id="PF24790">
    <property type="entry name" value="SAC9_GBDL_1st"/>
    <property type="match status" value="1"/>
</dbReference>
<reference evidence="5" key="1">
    <citation type="submission" date="2022-10" db="EMBL/GenBank/DDBJ databases">
        <title>Novel sulphate-reducing endosymbionts in the free-living metamonad Anaeramoeba.</title>
        <authorList>
            <person name="Jerlstrom-Hultqvist J."/>
            <person name="Cepicka I."/>
            <person name="Gallot-Lavallee L."/>
            <person name="Salas-Leiva D."/>
            <person name="Curtis B.A."/>
            <person name="Zahonova K."/>
            <person name="Pipaliya S."/>
            <person name="Dacks J."/>
            <person name="Roger A.J."/>
        </authorList>
    </citation>
    <scope>NUCLEOTIDE SEQUENCE</scope>
    <source>
        <strain evidence="5">BMAN</strain>
    </source>
</reference>
<dbReference type="PANTHER" id="PTHR46817:SF1">
    <property type="entry name" value="SAC DOMAIN-CONTAINING PROTEIN"/>
    <property type="match status" value="1"/>
</dbReference>
<evidence type="ECO:0000313" key="6">
    <source>
        <dbReference type="Proteomes" id="UP001149090"/>
    </source>
</evidence>
<dbReference type="CDD" id="cd00065">
    <property type="entry name" value="FYVE_like_SF"/>
    <property type="match status" value="1"/>
</dbReference>
<evidence type="ECO:0000256" key="1">
    <source>
        <dbReference type="SAM" id="Coils"/>
    </source>
</evidence>
<dbReference type="PANTHER" id="PTHR46817">
    <property type="entry name" value="PHOSPHOINOSITIDE PHOSPHATASE SAC9-RELATED"/>
    <property type="match status" value="1"/>
</dbReference>
<dbReference type="Pfam" id="PF24789">
    <property type="entry name" value="SAC9_GBDL_2nd"/>
    <property type="match status" value="1"/>
</dbReference>
<feature type="compositionally biased region" description="Polar residues" evidence="2">
    <location>
        <begin position="930"/>
        <end position="951"/>
    </location>
</feature>
<comment type="caution">
    <text evidence="5">The sequence shown here is derived from an EMBL/GenBank/DDBJ whole genome shotgun (WGS) entry which is preliminary data.</text>
</comment>
<dbReference type="Proteomes" id="UP001149090">
    <property type="component" value="Unassembled WGS sequence"/>
</dbReference>
<keyword evidence="3" id="KW-0812">Transmembrane</keyword>
<feature type="coiled-coil region" evidence="1">
    <location>
        <begin position="1611"/>
        <end position="1645"/>
    </location>
</feature>
<gene>
    <name evidence="5" type="ORF">M0811_12878</name>
</gene>
<accession>A0A9Q0R5U3</accession>
<feature type="region of interest" description="Disordered" evidence="2">
    <location>
        <begin position="1"/>
        <end position="33"/>
    </location>
</feature>
<feature type="compositionally biased region" description="Basic residues" evidence="2">
    <location>
        <begin position="1154"/>
        <end position="1164"/>
    </location>
</feature>
<evidence type="ECO:0000313" key="5">
    <source>
        <dbReference type="EMBL" id="KAJ5067526.1"/>
    </source>
</evidence>
<evidence type="ECO:0000259" key="4">
    <source>
        <dbReference type="PROSITE" id="PS50275"/>
    </source>
</evidence>
<dbReference type="GO" id="GO:0016791">
    <property type="term" value="F:phosphatase activity"/>
    <property type="evidence" value="ECO:0007669"/>
    <property type="project" value="InterPro"/>
</dbReference>
<keyword evidence="3" id="KW-0472">Membrane</keyword>
<feature type="region of interest" description="Disordered" evidence="2">
    <location>
        <begin position="1535"/>
        <end position="1564"/>
    </location>
</feature>
<feature type="compositionally biased region" description="Basic residues" evidence="2">
    <location>
        <begin position="1"/>
        <end position="32"/>
    </location>
</feature>
<dbReference type="InterPro" id="IPR057553">
    <property type="entry name" value="SAC9_GBDL_2nd"/>
</dbReference>
<organism evidence="5 6">
    <name type="scientific">Anaeramoeba ignava</name>
    <name type="common">Anaerobic marine amoeba</name>
    <dbReference type="NCBI Taxonomy" id="1746090"/>
    <lineage>
        <taxon>Eukaryota</taxon>
        <taxon>Metamonada</taxon>
        <taxon>Anaeramoebidae</taxon>
        <taxon>Anaeramoeba</taxon>
    </lineage>
</organism>
<dbReference type="InterPro" id="IPR002013">
    <property type="entry name" value="SAC_dom"/>
</dbReference>